<accession>A0ABM3MC14</accession>
<gene>
    <name evidence="4" type="primary">LOC113518916</name>
</gene>
<keyword evidence="3" id="KW-1185">Reference proteome</keyword>
<protein>
    <submittedName>
        <fullName evidence="4">Uncharacterized protein LOC113518916 isoform X1</fullName>
    </submittedName>
</protein>
<dbReference type="Gene3D" id="3.50.30.50">
    <property type="entry name" value="Putative cyclase"/>
    <property type="match status" value="1"/>
</dbReference>
<name>A0ABM3MC14_GALME</name>
<evidence type="ECO:0000313" key="3">
    <source>
        <dbReference type="Proteomes" id="UP001652740"/>
    </source>
</evidence>
<feature type="chain" id="PRO_5045900516" evidence="2">
    <location>
        <begin position="20"/>
        <end position="272"/>
    </location>
</feature>
<evidence type="ECO:0000313" key="4">
    <source>
        <dbReference type="RefSeq" id="XP_052748643.1"/>
    </source>
</evidence>
<dbReference type="GeneID" id="113518916"/>
<dbReference type="InterPro" id="IPR037175">
    <property type="entry name" value="KFase_sf"/>
</dbReference>
<comment type="similarity">
    <text evidence="1">Belongs to the Cyclase 1 superfamily.</text>
</comment>
<evidence type="ECO:0000256" key="2">
    <source>
        <dbReference type="SAM" id="SignalP"/>
    </source>
</evidence>
<evidence type="ECO:0000256" key="1">
    <source>
        <dbReference type="ARBA" id="ARBA00007865"/>
    </source>
</evidence>
<sequence length="272" mass="31117">MWLLVMFIFVPLTFFKCFGDYNAAENINVFLFGLQNFEFVDLTQSFGNNYWNCKRYETERYLNVCINDCHGTEIDANYNNTDMFDKEKTVGNISLKNLVVPLIIADISDKVNGNENFVLYKEHLDYFLNNYFGDITQPCLMVFKFGWSEYFIDRRKYCGIQDDNKTRNYPGVSEEVAQWITSSYKNIVGVGVDLPTLDPGGYIDTLPATRTLINAGVYVLKNVKLDMYLPEASCTALVAPPKVGDVGSLPLRLIAICPKSRMQKPQILLHHL</sequence>
<proteinExistence type="inferred from homology"/>
<feature type="signal peptide" evidence="2">
    <location>
        <begin position="1"/>
        <end position="19"/>
    </location>
</feature>
<dbReference type="PANTHER" id="PTHR31118:SF12">
    <property type="entry name" value="CYCLASE-LIKE PROTEIN 2"/>
    <property type="match status" value="1"/>
</dbReference>
<dbReference type="Proteomes" id="UP001652740">
    <property type="component" value="Unplaced"/>
</dbReference>
<dbReference type="Pfam" id="PF04199">
    <property type="entry name" value="Cyclase"/>
    <property type="match status" value="1"/>
</dbReference>
<keyword evidence="2" id="KW-0732">Signal</keyword>
<dbReference type="InterPro" id="IPR007325">
    <property type="entry name" value="KFase/CYL"/>
</dbReference>
<organism evidence="3 4">
    <name type="scientific">Galleria mellonella</name>
    <name type="common">Greater wax moth</name>
    <dbReference type="NCBI Taxonomy" id="7137"/>
    <lineage>
        <taxon>Eukaryota</taxon>
        <taxon>Metazoa</taxon>
        <taxon>Ecdysozoa</taxon>
        <taxon>Arthropoda</taxon>
        <taxon>Hexapoda</taxon>
        <taxon>Insecta</taxon>
        <taxon>Pterygota</taxon>
        <taxon>Neoptera</taxon>
        <taxon>Endopterygota</taxon>
        <taxon>Lepidoptera</taxon>
        <taxon>Glossata</taxon>
        <taxon>Ditrysia</taxon>
        <taxon>Pyraloidea</taxon>
        <taxon>Pyralidae</taxon>
        <taxon>Galleriinae</taxon>
        <taxon>Galleria</taxon>
    </lineage>
</organism>
<dbReference type="PANTHER" id="PTHR31118">
    <property type="entry name" value="CYCLASE-LIKE PROTEIN 2"/>
    <property type="match status" value="1"/>
</dbReference>
<dbReference type="SUPFAM" id="SSF102198">
    <property type="entry name" value="Putative cyclase"/>
    <property type="match status" value="1"/>
</dbReference>
<reference evidence="4" key="1">
    <citation type="submission" date="2025-08" db="UniProtKB">
        <authorList>
            <consortium name="RefSeq"/>
        </authorList>
    </citation>
    <scope>IDENTIFICATION</scope>
    <source>
        <tissue evidence="4">Whole larvae</tissue>
    </source>
</reference>
<dbReference type="RefSeq" id="XP_052748643.1">
    <property type="nucleotide sequence ID" value="XM_052892683.1"/>
</dbReference>